<keyword evidence="3" id="KW-1185">Reference proteome</keyword>
<name>A0ABV9TZN5_9ACTN</name>
<sequence length="65" mass="7379">MTNVASSPDRRNDGGGSKPARTPGEGREPDLDELARRLVGPLSRLLRTELRLDRERMGRLRDPRR</sequence>
<comment type="caution">
    <text evidence="2">The sequence shown here is derived from an EMBL/GenBank/DDBJ whole genome shotgun (WGS) entry which is preliminary data.</text>
</comment>
<reference evidence="3" key="1">
    <citation type="journal article" date="2019" name="Int. J. Syst. Evol. Microbiol.">
        <title>The Global Catalogue of Microorganisms (GCM) 10K type strain sequencing project: providing services to taxonomists for standard genome sequencing and annotation.</title>
        <authorList>
            <consortium name="The Broad Institute Genomics Platform"/>
            <consortium name="The Broad Institute Genome Sequencing Center for Infectious Disease"/>
            <person name="Wu L."/>
            <person name="Ma J."/>
        </authorList>
    </citation>
    <scope>NUCLEOTIDE SEQUENCE [LARGE SCALE GENOMIC DNA]</scope>
    <source>
        <strain evidence="3">KLKA75</strain>
    </source>
</reference>
<protein>
    <submittedName>
        <fullName evidence="2">Uncharacterized protein</fullName>
    </submittedName>
</protein>
<dbReference type="EMBL" id="JBHSIT010000005">
    <property type="protein sequence ID" value="MFC4909631.1"/>
    <property type="molecule type" value="Genomic_DNA"/>
</dbReference>
<dbReference type="Proteomes" id="UP001595872">
    <property type="component" value="Unassembled WGS sequence"/>
</dbReference>
<feature type="region of interest" description="Disordered" evidence="1">
    <location>
        <begin position="1"/>
        <end position="35"/>
    </location>
</feature>
<dbReference type="RefSeq" id="WP_378257283.1">
    <property type="nucleotide sequence ID" value="NZ_JBHSIT010000005.1"/>
</dbReference>
<feature type="compositionally biased region" description="Basic and acidic residues" evidence="1">
    <location>
        <begin position="24"/>
        <end position="35"/>
    </location>
</feature>
<gene>
    <name evidence="2" type="ORF">ACFPCY_20070</name>
</gene>
<evidence type="ECO:0000313" key="3">
    <source>
        <dbReference type="Proteomes" id="UP001595872"/>
    </source>
</evidence>
<organism evidence="2 3">
    <name type="scientific">Actinomadura gamaensis</name>
    <dbReference type="NCBI Taxonomy" id="1763541"/>
    <lineage>
        <taxon>Bacteria</taxon>
        <taxon>Bacillati</taxon>
        <taxon>Actinomycetota</taxon>
        <taxon>Actinomycetes</taxon>
        <taxon>Streptosporangiales</taxon>
        <taxon>Thermomonosporaceae</taxon>
        <taxon>Actinomadura</taxon>
    </lineage>
</organism>
<evidence type="ECO:0000313" key="2">
    <source>
        <dbReference type="EMBL" id="MFC4909631.1"/>
    </source>
</evidence>
<evidence type="ECO:0000256" key="1">
    <source>
        <dbReference type="SAM" id="MobiDB-lite"/>
    </source>
</evidence>
<accession>A0ABV9TZN5</accession>
<proteinExistence type="predicted"/>